<evidence type="ECO:0000313" key="3">
    <source>
        <dbReference type="WBParaSite" id="MBELARI_LOCUS14525"/>
    </source>
</evidence>
<reference evidence="3" key="1">
    <citation type="submission" date="2024-02" db="UniProtKB">
        <authorList>
            <consortium name="WormBaseParasite"/>
        </authorList>
    </citation>
    <scope>IDENTIFICATION</scope>
</reference>
<keyword evidence="2" id="KW-1185">Reference proteome</keyword>
<dbReference type="AlphaFoldDB" id="A0AAF3EL81"/>
<dbReference type="WBParaSite" id="MBELARI_LOCUS14525">
    <property type="protein sequence ID" value="MBELARI_LOCUS14525"/>
    <property type="gene ID" value="MBELARI_LOCUS14525"/>
</dbReference>
<name>A0AAF3EL81_9BILA</name>
<proteinExistence type="predicted"/>
<sequence>MVHGLPRHSQSQGSVERANADIEDILYETITIDMSLDNDRDAETYDVCALDKLEDSIVKERVEAHAAQKQQAKKMLESSEQRFAPLHIGSNQPLVKHQFMEKKDTNVVYVPEDAQQIDVPATKMVFFATPDVTTV</sequence>
<keyword evidence="1" id="KW-0175">Coiled coil</keyword>
<dbReference type="Proteomes" id="UP000887575">
    <property type="component" value="Unassembled WGS sequence"/>
</dbReference>
<feature type="coiled-coil region" evidence="1">
    <location>
        <begin position="50"/>
        <end position="82"/>
    </location>
</feature>
<accession>A0AAF3EL81</accession>
<organism evidence="2 3">
    <name type="scientific">Mesorhabditis belari</name>
    <dbReference type="NCBI Taxonomy" id="2138241"/>
    <lineage>
        <taxon>Eukaryota</taxon>
        <taxon>Metazoa</taxon>
        <taxon>Ecdysozoa</taxon>
        <taxon>Nematoda</taxon>
        <taxon>Chromadorea</taxon>
        <taxon>Rhabditida</taxon>
        <taxon>Rhabditina</taxon>
        <taxon>Rhabditomorpha</taxon>
        <taxon>Rhabditoidea</taxon>
        <taxon>Rhabditidae</taxon>
        <taxon>Mesorhabditinae</taxon>
        <taxon>Mesorhabditis</taxon>
    </lineage>
</organism>
<evidence type="ECO:0000256" key="1">
    <source>
        <dbReference type="SAM" id="Coils"/>
    </source>
</evidence>
<evidence type="ECO:0000313" key="2">
    <source>
        <dbReference type="Proteomes" id="UP000887575"/>
    </source>
</evidence>
<protein>
    <submittedName>
        <fullName evidence="3">Uncharacterized protein</fullName>
    </submittedName>
</protein>